<dbReference type="EMBL" id="FNZR01000005">
    <property type="protein sequence ID" value="SEL41464.1"/>
    <property type="molecule type" value="Genomic_DNA"/>
</dbReference>
<dbReference type="GO" id="GO:0016209">
    <property type="term" value="F:antioxidant activity"/>
    <property type="evidence" value="ECO:0007669"/>
    <property type="project" value="InterPro"/>
</dbReference>
<dbReference type="Pfam" id="PF00578">
    <property type="entry name" value="AhpC-TSA"/>
    <property type="match status" value="1"/>
</dbReference>
<dbReference type="PANTHER" id="PTHR42852">
    <property type="entry name" value="THIOL:DISULFIDE INTERCHANGE PROTEIN DSBE"/>
    <property type="match status" value="1"/>
</dbReference>
<dbReference type="CDD" id="cd02966">
    <property type="entry name" value="TlpA_like_family"/>
    <property type="match status" value="1"/>
</dbReference>
<evidence type="ECO:0000259" key="1">
    <source>
        <dbReference type="PROSITE" id="PS51352"/>
    </source>
</evidence>
<proteinExistence type="predicted"/>
<feature type="domain" description="Thioredoxin" evidence="1">
    <location>
        <begin position="115"/>
        <end position="263"/>
    </location>
</feature>
<dbReference type="InterPro" id="IPR013766">
    <property type="entry name" value="Thioredoxin_domain"/>
</dbReference>
<dbReference type="InterPro" id="IPR036249">
    <property type="entry name" value="Thioredoxin-like_sf"/>
</dbReference>
<organism evidence="2 3">
    <name type="scientific">Parapedobacter koreensis</name>
    <dbReference type="NCBI Taxonomy" id="332977"/>
    <lineage>
        <taxon>Bacteria</taxon>
        <taxon>Pseudomonadati</taxon>
        <taxon>Bacteroidota</taxon>
        <taxon>Sphingobacteriia</taxon>
        <taxon>Sphingobacteriales</taxon>
        <taxon>Sphingobacteriaceae</taxon>
        <taxon>Parapedobacter</taxon>
    </lineage>
</organism>
<accession>A0A1H7Q175</accession>
<protein>
    <submittedName>
        <fullName evidence="2">Thiol-disulfide isomerase or thioredoxin</fullName>
    </submittedName>
</protein>
<evidence type="ECO:0000313" key="3">
    <source>
        <dbReference type="Proteomes" id="UP000198916"/>
    </source>
</evidence>
<dbReference type="SUPFAM" id="SSF52833">
    <property type="entry name" value="Thioredoxin-like"/>
    <property type="match status" value="1"/>
</dbReference>
<dbReference type="Proteomes" id="UP000198916">
    <property type="component" value="Unassembled WGS sequence"/>
</dbReference>
<dbReference type="STRING" id="332977.SAMN05421740_105108"/>
<sequence length="508" mass="56540">MKRILRYGKGFVLSEIQILSGHGSALSQVAVERQPNNGVTRSTSTESNKQSYRKSSLLCVQTHAQALALPGRGRANGVLALLLLAVSIGLQASPLTRQEIPSDSLPGRQAGIKPLQIGDAIPDELWDMPLQVVNHPEGEETITLGDYKGKLIILDFWATWCGSCIVAMDALHDVQQQFIDEMALIPVSSSKPHDTDRLLKSHARLQSLNLSSVVDAQSLADLFPHITLPHYAWIDPRGVLVATTGTADITASNITKVLNDEIPTYALKTFIDLEGPLLLEQGKLPSKDIEITNYTLFIKGEMPSLPFTSRLRKNGDQVYGRAFFNQTIGQLYFGIAKELLGEQFSPKRIVFDADTNTYPEIDYRRYREVSATSRLLNTYEFIVPLEMADSLYSLMLANLNAVSGFTGRLVKKEVTCLTLKQLPPGFQRHFPDKHTEIEPITIKKLVKWLEKQPFAIDRIVLDETKTTKPINIVLDTETTLSSYNAQLEEAGLFIEESVKALDFFVLSN</sequence>
<keyword evidence="2" id="KW-0413">Isomerase</keyword>
<dbReference type="GO" id="GO:0016491">
    <property type="term" value="F:oxidoreductase activity"/>
    <property type="evidence" value="ECO:0007669"/>
    <property type="project" value="InterPro"/>
</dbReference>
<dbReference type="OrthoDB" id="793244at2"/>
<name>A0A1H7Q175_9SPHI</name>
<dbReference type="PROSITE" id="PS51352">
    <property type="entry name" value="THIOREDOXIN_2"/>
    <property type="match status" value="1"/>
</dbReference>
<evidence type="ECO:0000313" key="2">
    <source>
        <dbReference type="EMBL" id="SEL41464.1"/>
    </source>
</evidence>
<dbReference type="PANTHER" id="PTHR42852:SF13">
    <property type="entry name" value="PROTEIN DIPZ"/>
    <property type="match status" value="1"/>
</dbReference>
<dbReference type="RefSeq" id="WP_090606184.1">
    <property type="nucleotide sequence ID" value="NZ_FNZR01000005.1"/>
</dbReference>
<dbReference type="InterPro" id="IPR050553">
    <property type="entry name" value="Thioredoxin_ResA/DsbE_sf"/>
</dbReference>
<reference evidence="3" key="1">
    <citation type="submission" date="2016-10" db="EMBL/GenBank/DDBJ databases">
        <authorList>
            <person name="Varghese N."/>
            <person name="Submissions S."/>
        </authorList>
    </citation>
    <scope>NUCLEOTIDE SEQUENCE [LARGE SCALE GENOMIC DNA]</scope>
    <source>
        <strain evidence="3">Jip14</strain>
    </source>
</reference>
<gene>
    <name evidence="2" type="ORF">SAMN05421740_105108</name>
</gene>
<keyword evidence="3" id="KW-1185">Reference proteome</keyword>
<dbReference type="AlphaFoldDB" id="A0A1H7Q175"/>
<dbReference type="Gene3D" id="3.40.30.10">
    <property type="entry name" value="Glutaredoxin"/>
    <property type="match status" value="1"/>
</dbReference>
<dbReference type="GO" id="GO:0016853">
    <property type="term" value="F:isomerase activity"/>
    <property type="evidence" value="ECO:0007669"/>
    <property type="project" value="UniProtKB-KW"/>
</dbReference>
<dbReference type="InterPro" id="IPR000866">
    <property type="entry name" value="AhpC/TSA"/>
</dbReference>